<dbReference type="Pfam" id="PF07521">
    <property type="entry name" value="RMMBL"/>
    <property type="match status" value="1"/>
</dbReference>
<dbReference type="InterPro" id="IPR050698">
    <property type="entry name" value="MBL"/>
</dbReference>
<name>A0A7J4IWP1_9ARCH</name>
<dbReference type="Proteomes" id="UP000565078">
    <property type="component" value="Unassembled WGS sequence"/>
</dbReference>
<dbReference type="InterPro" id="IPR011108">
    <property type="entry name" value="RMMBL"/>
</dbReference>
<reference evidence="3" key="1">
    <citation type="journal article" date="2020" name="bioRxiv">
        <title>A rank-normalized archaeal taxonomy based on genome phylogeny resolves widespread incomplete and uneven classifications.</title>
        <authorList>
            <person name="Rinke C."/>
            <person name="Chuvochina M."/>
            <person name="Mussig A.J."/>
            <person name="Chaumeil P.-A."/>
            <person name="Waite D.W."/>
            <person name="Whitman W.B."/>
            <person name="Parks D.H."/>
            <person name="Hugenholtz P."/>
        </authorList>
    </citation>
    <scope>NUCLEOTIDE SEQUENCE [LARGE SCALE GENOMIC DNA]</scope>
</reference>
<dbReference type="Gene3D" id="3.60.15.10">
    <property type="entry name" value="Ribonuclease Z/Hydroxyacylglutathione hydrolase-like"/>
    <property type="match status" value="1"/>
</dbReference>
<feature type="domain" description="Zn-dependent metallo-hydrolase RNA specificity" evidence="1">
    <location>
        <begin position="265"/>
        <end position="311"/>
    </location>
</feature>
<dbReference type="AlphaFoldDB" id="A0A7J4IWP1"/>
<dbReference type="PANTHER" id="PTHR11203:SF49">
    <property type="entry name" value="BLL1145 PROTEIN"/>
    <property type="match status" value="1"/>
</dbReference>
<dbReference type="InterPro" id="IPR036866">
    <property type="entry name" value="RibonucZ/Hydroxyglut_hydro"/>
</dbReference>
<accession>A0A7J4IWP1</accession>
<dbReference type="PANTHER" id="PTHR11203">
    <property type="entry name" value="CLEAVAGE AND POLYADENYLATION SPECIFICITY FACTOR FAMILY MEMBER"/>
    <property type="match status" value="1"/>
</dbReference>
<proteinExistence type="predicted"/>
<dbReference type="SUPFAM" id="SSF56281">
    <property type="entry name" value="Metallo-hydrolase/oxidoreductase"/>
    <property type="match status" value="1"/>
</dbReference>
<comment type="caution">
    <text evidence="2">The sequence shown here is derived from an EMBL/GenBank/DDBJ whole genome shotgun (WGS) entry which is preliminary data.</text>
</comment>
<gene>
    <name evidence="2" type="ORF">HA254_04445</name>
</gene>
<protein>
    <recommendedName>
        <fullName evidence="1">Zn-dependent metallo-hydrolase RNA specificity domain-containing protein</fullName>
    </recommendedName>
</protein>
<organism evidence="2 3">
    <name type="scientific">Candidatus Iainarchaeum sp</name>
    <dbReference type="NCBI Taxonomy" id="3101447"/>
    <lineage>
        <taxon>Archaea</taxon>
        <taxon>Candidatus Iainarchaeota</taxon>
        <taxon>Candidatus Iainarchaeia</taxon>
        <taxon>Candidatus Iainarchaeales</taxon>
        <taxon>Candidatus Iainarchaeaceae</taxon>
        <taxon>Candidatus Iainarchaeum</taxon>
    </lineage>
</organism>
<evidence type="ECO:0000313" key="2">
    <source>
        <dbReference type="EMBL" id="HIH09892.1"/>
    </source>
</evidence>
<evidence type="ECO:0000259" key="1">
    <source>
        <dbReference type="Pfam" id="PF07521"/>
    </source>
</evidence>
<dbReference type="GO" id="GO:0004521">
    <property type="term" value="F:RNA endonuclease activity"/>
    <property type="evidence" value="ECO:0007669"/>
    <property type="project" value="TreeGrafter"/>
</dbReference>
<sequence>MQVMHKNGIIFREKSDLFVDAGGIRNKSCLITHAHSDHAHATSSNTYYLTPQTSALIAAKEKGFSVKEIEFGKKFEVDGFSCRFLPSGHILGAGQVEILNGAHAVLTSDFKLQKSILFEGAQILPCEILVIETTFGVPHYSFPSRDVVYEDMMRWIHEQLSASNFVVLGGYSTGKAQELTKVVNEFLGESPLVHPKVFCQNRVYEKQGVKLGSYIELNHNLGDSNILIMPPHLIDDNLLYALSRQIGKNVEAAIATGWGKFSRYKTFPLSDHADFTSLATYVKESNPKLVLTTHGFEEEFASYVQKKLGIPARPLSRGAQSSIGDFAAP</sequence>
<evidence type="ECO:0000313" key="3">
    <source>
        <dbReference type="Proteomes" id="UP000565078"/>
    </source>
</evidence>
<dbReference type="EMBL" id="DUGC01000068">
    <property type="protein sequence ID" value="HIH09892.1"/>
    <property type="molecule type" value="Genomic_DNA"/>
</dbReference>